<evidence type="ECO:0000256" key="7">
    <source>
        <dbReference type="SAM" id="MobiDB-lite"/>
    </source>
</evidence>
<feature type="domain" description="ABC transporter" evidence="9">
    <location>
        <begin position="371"/>
        <end position="605"/>
    </location>
</feature>
<evidence type="ECO:0000256" key="6">
    <source>
        <dbReference type="ARBA" id="ARBA00023136"/>
    </source>
</evidence>
<dbReference type="InterPro" id="IPR003439">
    <property type="entry name" value="ABC_transporter-like_ATP-bd"/>
</dbReference>
<feature type="transmembrane region" description="Helical" evidence="8">
    <location>
        <begin position="46"/>
        <end position="64"/>
    </location>
</feature>
<evidence type="ECO:0000256" key="3">
    <source>
        <dbReference type="ARBA" id="ARBA00022741"/>
    </source>
</evidence>
<dbReference type="SUPFAM" id="SSF90123">
    <property type="entry name" value="ABC transporter transmembrane region"/>
    <property type="match status" value="1"/>
</dbReference>
<gene>
    <name evidence="11" type="ORF">ACFPM4_07280</name>
</gene>
<dbReference type="SMART" id="SM00382">
    <property type="entry name" value="AAA"/>
    <property type="match status" value="1"/>
</dbReference>
<organism evidence="11 12">
    <name type="scientific">Lederbergia graminis</name>
    <dbReference type="NCBI Taxonomy" id="735518"/>
    <lineage>
        <taxon>Bacteria</taxon>
        <taxon>Bacillati</taxon>
        <taxon>Bacillota</taxon>
        <taxon>Bacilli</taxon>
        <taxon>Bacillales</taxon>
        <taxon>Bacillaceae</taxon>
        <taxon>Lederbergia</taxon>
    </lineage>
</organism>
<comment type="subcellular location">
    <subcellularLocation>
        <location evidence="1">Cell membrane</location>
        <topology evidence="1">Multi-pass membrane protein</topology>
    </subcellularLocation>
</comment>
<dbReference type="PROSITE" id="PS50929">
    <property type="entry name" value="ABC_TM1F"/>
    <property type="match status" value="1"/>
</dbReference>
<comment type="caution">
    <text evidence="11">The sequence shown here is derived from an EMBL/GenBank/DDBJ whole genome shotgun (WGS) entry which is preliminary data.</text>
</comment>
<keyword evidence="3" id="KW-0547">Nucleotide-binding</keyword>
<dbReference type="Gene3D" id="1.20.1560.10">
    <property type="entry name" value="ABC transporter type 1, transmembrane domain"/>
    <property type="match status" value="1"/>
</dbReference>
<dbReference type="Gene3D" id="3.40.50.300">
    <property type="entry name" value="P-loop containing nucleotide triphosphate hydrolases"/>
    <property type="match status" value="1"/>
</dbReference>
<dbReference type="InterPro" id="IPR017871">
    <property type="entry name" value="ABC_transporter-like_CS"/>
</dbReference>
<dbReference type="CDD" id="cd18547">
    <property type="entry name" value="ABC_6TM_Tm288_like"/>
    <property type="match status" value="1"/>
</dbReference>
<feature type="transmembrane region" description="Helical" evidence="8">
    <location>
        <begin position="281"/>
        <end position="302"/>
    </location>
</feature>
<evidence type="ECO:0000256" key="5">
    <source>
        <dbReference type="ARBA" id="ARBA00022989"/>
    </source>
</evidence>
<dbReference type="EMBL" id="JBHSMC010000009">
    <property type="protein sequence ID" value="MFC5464550.1"/>
    <property type="molecule type" value="Genomic_DNA"/>
</dbReference>
<evidence type="ECO:0000259" key="9">
    <source>
        <dbReference type="PROSITE" id="PS50893"/>
    </source>
</evidence>
<reference evidence="12" key="1">
    <citation type="journal article" date="2019" name="Int. J. Syst. Evol. Microbiol.">
        <title>The Global Catalogue of Microorganisms (GCM) 10K type strain sequencing project: providing services to taxonomists for standard genome sequencing and annotation.</title>
        <authorList>
            <consortium name="The Broad Institute Genomics Platform"/>
            <consortium name="The Broad Institute Genome Sequencing Center for Infectious Disease"/>
            <person name="Wu L."/>
            <person name="Ma J."/>
        </authorList>
    </citation>
    <scope>NUCLEOTIDE SEQUENCE [LARGE SCALE GENOMIC DNA]</scope>
    <source>
        <strain evidence="12">CGMCC 1.12237</strain>
    </source>
</reference>
<evidence type="ECO:0000256" key="2">
    <source>
        <dbReference type="ARBA" id="ARBA00022692"/>
    </source>
</evidence>
<dbReference type="PROSITE" id="PS50893">
    <property type="entry name" value="ABC_TRANSPORTER_2"/>
    <property type="match status" value="1"/>
</dbReference>
<name>A0ABW0LFM3_9BACI</name>
<keyword evidence="12" id="KW-1185">Reference proteome</keyword>
<evidence type="ECO:0000256" key="1">
    <source>
        <dbReference type="ARBA" id="ARBA00004651"/>
    </source>
</evidence>
<keyword evidence="4 11" id="KW-0067">ATP-binding</keyword>
<feature type="transmembrane region" description="Helical" evidence="8">
    <location>
        <begin position="90"/>
        <end position="111"/>
    </location>
</feature>
<evidence type="ECO:0000313" key="11">
    <source>
        <dbReference type="EMBL" id="MFC5464550.1"/>
    </source>
</evidence>
<sequence>MSKRMKHKPAPVGRPHGGPGMMHGEKPKEFKKTLWRLIGFLKPRKYQLIFVAIAALFATVFNVISPKLLGDATTSIFTSITSGTKIDFDFLQRLLFILLGLYVLSALFSYLQQYIMASVSQKTTAELRQAVNEKLTRLPLRYYDQHPHGDVLSRAINDIDNINNSIQQALSQMITSVISIIGTILMMLLISPILTLIALITIPLSAFVIKFVASYSQKHFINQQKELGNINGHIEEMFSGHQVIKAFGNEDESIKEFNEMNDRLYESGWKSQFISGIMMPLMSFVGNLAYVLVSVVGGVLVLNRTIQVGDVQAFIQYTQQLSQPMAQAAGIANMIQTALASAERVFALLDEEEEREEIPAQVDVNSFKGKITFDHVRFGYEKDKPVIKDLNLEVEPGQTIAIVGPTGAGKTTIINLLMKFYEIDSGQILIDGMSINDLSREQVRSMFAMVLQDTWLFHGTIRENIAYGNEHATNEEIVRAAKSAYADEFIRTLPDGYETVLGEDASNISQGQRQLLTIARAILANPKILILDEATSSVDTRTEMNIQLAMNELMVGRTSFVIAHRLSTIRDADMILVMNEGDIIEKGSHKELLELNGFYADLYYSQFTTASSTG</sequence>
<protein>
    <submittedName>
        <fullName evidence="11">ABC transporter ATP-binding protein</fullName>
    </submittedName>
</protein>
<dbReference type="Pfam" id="PF00664">
    <property type="entry name" value="ABC_membrane"/>
    <property type="match status" value="1"/>
</dbReference>
<evidence type="ECO:0000313" key="12">
    <source>
        <dbReference type="Proteomes" id="UP001596147"/>
    </source>
</evidence>
<evidence type="ECO:0000256" key="8">
    <source>
        <dbReference type="SAM" id="Phobius"/>
    </source>
</evidence>
<feature type="domain" description="ABC transmembrane type-1" evidence="10">
    <location>
        <begin position="49"/>
        <end position="337"/>
    </location>
</feature>
<accession>A0ABW0LFM3</accession>
<evidence type="ECO:0000256" key="4">
    <source>
        <dbReference type="ARBA" id="ARBA00022840"/>
    </source>
</evidence>
<dbReference type="CDD" id="cd03254">
    <property type="entry name" value="ABCC_Glucan_exporter_like"/>
    <property type="match status" value="1"/>
</dbReference>
<keyword evidence="5 8" id="KW-1133">Transmembrane helix</keyword>
<dbReference type="Pfam" id="PF00005">
    <property type="entry name" value="ABC_tran"/>
    <property type="match status" value="1"/>
</dbReference>
<dbReference type="PANTHER" id="PTHR43394:SF1">
    <property type="entry name" value="ATP-BINDING CASSETTE SUB-FAMILY B MEMBER 10, MITOCHONDRIAL"/>
    <property type="match status" value="1"/>
</dbReference>
<dbReference type="InterPro" id="IPR039421">
    <property type="entry name" value="Type_1_exporter"/>
</dbReference>
<dbReference type="GO" id="GO:0005524">
    <property type="term" value="F:ATP binding"/>
    <property type="evidence" value="ECO:0007669"/>
    <property type="project" value="UniProtKB-KW"/>
</dbReference>
<keyword evidence="6 8" id="KW-0472">Membrane</keyword>
<dbReference type="SUPFAM" id="SSF52540">
    <property type="entry name" value="P-loop containing nucleoside triphosphate hydrolases"/>
    <property type="match status" value="1"/>
</dbReference>
<dbReference type="PROSITE" id="PS00211">
    <property type="entry name" value="ABC_TRANSPORTER_1"/>
    <property type="match status" value="1"/>
</dbReference>
<dbReference type="InterPro" id="IPR011527">
    <property type="entry name" value="ABC1_TM_dom"/>
</dbReference>
<feature type="region of interest" description="Disordered" evidence="7">
    <location>
        <begin position="1"/>
        <end position="24"/>
    </location>
</feature>
<evidence type="ECO:0000259" key="10">
    <source>
        <dbReference type="PROSITE" id="PS50929"/>
    </source>
</evidence>
<dbReference type="InterPro" id="IPR003593">
    <property type="entry name" value="AAA+_ATPase"/>
</dbReference>
<dbReference type="InterPro" id="IPR027417">
    <property type="entry name" value="P-loop_NTPase"/>
</dbReference>
<keyword evidence="2 8" id="KW-0812">Transmembrane</keyword>
<feature type="transmembrane region" description="Helical" evidence="8">
    <location>
        <begin position="196"/>
        <end position="215"/>
    </location>
</feature>
<dbReference type="InterPro" id="IPR036640">
    <property type="entry name" value="ABC1_TM_sf"/>
</dbReference>
<dbReference type="RefSeq" id="WP_382349540.1">
    <property type="nucleotide sequence ID" value="NZ_JBHSMC010000009.1"/>
</dbReference>
<feature type="transmembrane region" description="Helical" evidence="8">
    <location>
        <begin position="169"/>
        <end position="190"/>
    </location>
</feature>
<dbReference type="Proteomes" id="UP001596147">
    <property type="component" value="Unassembled WGS sequence"/>
</dbReference>
<proteinExistence type="predicted"/>
<dbReference type="PANTHER" id="PTHR43394">
    <property type="entry name" value="ATP-DEPENDENT PERMEASE MDL1, MITOCHONDRIAL"/>
    <property type="match status" value="1"/>
</dbReference>